<protein>
    <submittedName>
        <fullName evidence="9">Peroxiredoxin 1</fullName>
    </submittedName>
</protein>
<dbReference type="SUPFAM" id="SSF52833">
    <property type="entry name" value="Thioredoxin-like"/>
    <property type="match status" value="1"/>
</dbReference>
<dbReference type="AlphaFoldDB" id="A0AAF0E066"/>
<name>A0AAF0E066_9BASI</name>
<keyword evidence="4 6" id="KW-0676">Redox-active center</keyword>
<dbReference type="Pfam" id="PF10417">
    <property type="entry name" value="1-cysPrx_C"/>
    <property type="match status" value="1"/>
</dbReference>
<dbReference type="PIRSF" id="PIRSF000239">
    <property type="entry name" value="AHPC"/>
    <property type="match status" value="1"/>
</dbReference>
<feature type="domain" description="Thioredoxin" evidence="8">
    <location>
        <begin position="13"/>
        <end position="176"/>
    </location>
</feature>
<comment type="similarity">
    <text evidence="5">Belongs to the peroxiredoxin family. Prx6 subfamily.</text>
</comment>
<proteinExistence type="inferred from homology"/>
<feature type="active site" description="Cysteine sulfenic acid (-SOH) intermediate; for peroxidase activity" evidence="7">
    <location>
        <position position="55"/>
    </location>
</feature>
<dbReference type="Gene3D" id="3.40.30.10">
    <property type="entry name" value="Glutaredoxin"/>
    <property type="match status" value="1"/>
</dbReference>
<reference evidence="9" key="1">
    <citation type="submission" date="2023-03" db="EMBL/GenBank/DDBJ databases">
        <title>Mating type loci evolution in Malassezia.</title>
        <authorList>
            <person name="Coelho M.A."/>
        </authorList>
    </citation>
    <scope>NUCLEOTIDE SEQUENCE</scope>
    <source>
        <strain evidence="9">CBS 14135</strain>
    </source>
</reference>
<dbReference type="InterPro" id="IPR045020">
    <property type="entry name" value="PRX_1cys"/>
</dbReference>
<evidence type="ECO:0000256" key="7">
    <source>
        <dbReference type="PIRSR" id="PIRSR000239-1"/>
    </source>
</evidence>
<comment type="function">
    <text evidence="6">Thiol-specific peroxidase that catalyzes the reduction of hydrogen peroxide and organic hydroperoxides to water and alcohols, respectively.</text>
</comment>
<dbReference type="EMBL" id="CP119954">
    <property type="protein sequence ID" value="WFC96730.1"/>
    <property type="molecule type" value="Genomic_DNA"/>
</dbReference>
<evidence type="ECO:0000256" key="3">
    <source>
        <dbReference type="ARBA" id="ARBA00023002"/>
    </source>
</evidence>
<dbReference type="InterPro" id="IPR019479">
    <property type="entry name" value="Peroxiredoxin_C"/>
</dbReference>
<dbReference type="FunFam" id="3.30.1020.10:FF:000001">
    <property type="entry name" value="1-Cys peroxiredoxin"/>
    <property type="match status" value="1"/>
</dbReference>
<dbReference type="Gene3D" id="3.30.1020.10">
    <property type="entry name" value="Antioxidant, Horf6, Chain A, domain2"/>
    <property type="match status" value="1"/>
</dbReference>
<organism evidence="9 10">
    <name type="scientific">Malassezia brasiliensis</name>
    <dbReference type="NCBI Taxonomy" id="1821822"/>
    <lineage>
        <taxon>Eukaryota</taxon>
        <taxon>Fungi</taxon>
        <taxon>Dikarya</taxon>
        <taxon>Basidiomycota</taxon>
        <taxon>Ustilaginomycotina</taxon>
        <taxon>Malasseziomycetes</taxon>
        <taxon>Malasseziales</taxon>
        <taxon>Malasseziaceae</taxon>
        <taxon>Malassezia</taxon>
    </lineage>
</organism>
<dbReference type="FunFam" id="3.40.30.10:FF:000011">
    <property type="entry name" value="Peroxiredoxin PRX1"/>
    <property type="match status" value="1"/>
</dbReference>
<evidence type="ECO:0000256" key="1">
    <source>
        <dbReference type="ARBA" id="ARBA00022559"/>
    </source>
</evidence>
<dbReference type="PROSITE" id="PS51352">
    <property type="entry name" value="THIOREDOXIN_2"/>
    <property type="match status" value="1"/>
</dbReference>
<dbReference type="Proteomes" id="UP001216638">
    <property type="component" value="Chromosome 4"/>
</dbReference>
<evidence type="ECO:0000256" key="4">
    <source>
        <dbReference type="ARBA" id="ARBA00023284"/>
    </source>
</evidence>
<keyword evidence="10" id="KW-1185">Reference proteome</keyword>
<gene>
    <name evidence="9" type="primary">PRX1</name>
    <name evidence="9" type="ORF">MBRA1_003392</name>
</gene>
<dbReference type="PANTHER" id="PTHR43503">
    <property type="entry name" value="MCG48959-RELATED"/>
    <property type="match status" value="1"/>
</dbReference>
<keyword evidence="3 6" id="KW-0560">Oxidoreductase</keyword>
<evidence type="ECO:0000313" key="10">
    <source>
        <dbReference type="Proteomes" id="UP001216638"/>
    </source>
</evidence>
<dbReference type="InterPro" id="IPR013766">
    <property type="entry name" value="Thioredoxin_domain"/>
</dbReference>
<evidence type="ECO:0000259" key="8">
    <source>
        <dbReference type="PROSITE" id="PS51352"/>
    </source>
</evidence>
<evidence type="ECO:0000256" key="5">
    <source>
        <dbReference type="ARBA" id="ARBA00025719"/>
    </source>
</evidence>
<evidence type="ECO:0000256" key="2">
    <source>
        <dbReference type="ARBA" id="ARBA00022862"/>
    </source>
</evidence>
<dbReference type="Pfam" id="PF00578">
    <property type="entry name" value="AhpC-TSA"/>
    <property type="match status" value="1"/>
</dbReference>
<dbReference type="GO" id="GO:0005739">
    <property type="term" value="C:mitochondrion"/>
    <property type="evidence" value="ECO:0007669"/>
    <property type="project" value="TreeGrafter"/>
</dbReference>
<dbReference type="GO" id="GO:0051920">
    <property type="term" value="F:peroxiredoxin activity"/>
    <property type="evidence" value="ECO:0007669"/>
    <property type="project" value="InterPro"/>
</dbReference>
<dbReference type="InterPro" id="IPR024706">
    <property type="entry name" value="Peroxiredoxin_AhpC-typ"/>
</dbReference>
<sequence>MDHVSPPGRPAALRLGSVAPDFTADTTQGRVRFHDWIGDAWAILFSHPDDFTPVCTTELAEVARLAPEFARRGVKVIGLSANDVASHRAWIDDIHDIGGVPLRFPIIGDPDRTVAMLYDMLDALDPTNRDAAGVPFTVRDVFVIDPKKLIRLKLSYPASTGRHFAEILRAIDSLQLGDAHRVTTPANWQPGDEVIVHPAVADAEAAQLFPGFRTVRPYLRYTPDPRGAP</sequence>
<evidence type="ECO:0000256" key="6">
    <source>
        <dbReference type="PIRNR" id="PIRNR000239"/>
    </source>
</evidence>
<keyword evidence="1 6" id="KW-0575">Peroxidase</keyword>
<dbReference type="InterPro" id="IPR000866">
    <property type="entry name" value="AhpC/TSA"/>
</dbReference>
<dbReference type="CDD" id="cd03016">
    <property type="entry name" value="PRX_1cys"/>
    <property type="match status" value="1"/>
</dbReference>
<dbReference type="GO" id="GO:0005829">
    <property type="term" value="C:cytosol"/>
    <property type="evidence" value="ECO:0007669"/>
    <property type="project" value="TreeGrafter"/>
</dbReference>
<dbReference type="GO" id="GO:0045454">
    <property type="term" value="P:cell redox homeostasis"/>
    <property type="evidence" value="ECO:0007669"/>
    <property type="project" value="TreeGrafter"/>
</dbReference>
<dbReference type="InterPro" id="IPR036249">
    <property type="entry name" value="Thioredoxin-like_sf"/>
</dbReference>
<accession>A0AAF0E066</accession>
<evidence type="ECO:0000313" key="9">
    <source>
        <dbReference type="EMBL" id="WFC96730.1"/>
    </source>
</evidence>
<dbReference type="PANTHER" id="PTHR43503:SF4">
    <property type="entry name" value="PEROXIREDOXIN-6"/>
    <property type="match status" value="1"/>
</dbReference>
<keyword evidence="2 6" id="KW-0049">Antioxidant</keyword>